<keyword evidence="3" id="KW-0813">Transport</keyword>
<dbReference type="Gene3D" id="1.10.3470.10">
    <property type="entry name" value="ABC transporter involved in vitamin B12 uptake, BtuC"/>
    <property type="match status" value="1"/>
</dbReference>
<evidence type="ECO:0000313" key="9">
    <source>
        <dbReference type="EMBL" id="RII34384.1"/>
    </source>
</evidence>
<keyword evidence="4" id="KW-1003">Cell membrane</keyword>
<dbReference type="Pfam" id="PF01032">
    <property type="entry name" value="FecCD"/>
    <property type="match status" value="1"/>
</dbReference>
<dbReference type="GO" id="GO:0033214">
    <property type="term" value="P:siderophore-iron import into cell"/>
    <property type="evidence" value="ECO:0007669"/>
    <property type="project" value="TreeGrafter"/>
</dbReference>
<feature type="transmembrane region" description="Helical" evidence="8">
    <location>
        <begin position="267"/>
        <end position="296"/>
    </location>
</feature>
<accession>A0A399IMP7</accession>
<feature type="transmembrane region" description="Helical" evidence="8">
    <location>
        <begin position="176"/>
        <end position="197"/>
    </location>
</feature>
<evidence type="ECO:0000256" key="2">
    <source>
        <dbReference type="ARBA" id="ARBA00007935"/>
    </source>
</evidence>
<evidence type="ECO:0000256" key="8">
    <source>
        <dbReference type="SAM" id="Phobius"/>
    </source>
</evidence>
<keyword evidence="5 8" id="KW-0812">Transmembrane</keyword>
<dbReference type="GO" id="GO:0022857">
    <property type="term" value="F:transmembrane transporter activity"/>
    <property type="evidence" value="ECO:0007669"/>
    <property type="project" value="InterPro"/>
</dbReference>
<evidence type="ECO:0000313" key="10">
    <source>
        <dbReference type="Proteomes" id="UP000265930"/>
    </source>
</evidence>
<dbReference type="Proteomes" id="UP000265930">
    <property type="component" value="Unassembled WGS sequence"/>
</dbReference>
<evidence type="ECO:0000256" key="1">
    <source>
        <dbReference type="ARBA" id="ARBA00004651"/>
    </source>
</evidence>
<comment type="subcellular location">
    <subcellularLocation>
        <location evidence="1">Cell membrane</location>
        <topology evidence="1">Multi-pass membrane protein</topology>
    </subcellularLocation>
</comment>
<dbReference type="RefSeq" id="WP_119367146.1">
    <property type="nucleotide sequence ID" value="NZ_QXDJ01000003.1"/>
</dbReference>
<dbReference type="SUPFAM" id="SSF81345">
    <property type="entry name" value="ABC transporter involved in vitamin B12 uptake, BtuC"/>
    <property type="match status" value="1"/>
</dbReference>
<feature type="transmembrane region" description="Helical" evidence="8">
    <location>
        <begin position="308"/>
        <end position="326"/>
    </location>
</feature>
<dbReference type="AlphaFoldDB" id="A0A399IMP7"/>
<sequence length="365" mass="39949">MINIEPVGRLRLGKGLFRNHLSSEQNNNLKDNIIIYSLVILLIILFLLSFSIGNYAVSLPELIKIFIGKLLNLQVTWDVTMETALFNIRIPRIFAAILIGAALATSGAAYQGMFKNPMVSPDILGVSAGSGFGAAIAILLSWNIVGIQLSSLLVGLTAVSLTYFISKFLSKGNNTVLILILTGMVISTIFSSFISIAKYVADPETKLPAITFWLMGSLSSIRNKDLIILIFPFILGIVPLFLIRWRLNILSFGEEEAQAMGIDTNKTRIVIIICSTLLTASSMSICGEIGWIGLIIPHIARFIVGSNYKKLLPVSMLIGSIFLLLVDDIARGILIKEVPLSILTSLIGAPLFFYLLLKSNRDNFI</sequence>
<dbReference type="EMBL" id="QXDJ01000003">
    <property type="protein sequence ID" value="RII34384.1"/>
    <property type="molecule type" value="Genomic_DNA"/>
</dbReference>
<comment type="caution">
    <text evidence="9">The sequence shown here is derived from an EMBL/GenBank/DDBJ whole genome shotgun (WGS) entry which is preliminary data.</text>
</comment>
<dbReference type="GO" id="GO:0005886">
    <property type="term" value="C:plasma membrane"/>
    <property type="evidence" value="ECO:0007669"/>
    <property type="project" value="UniProtKB-SubCell"/>
</dbReference>
<keyword evidence="6 8" id="KW-1133">Transmembrane helix</keyword>
<name>A0A399IMP7_9CLOT</name>
<evidence type="ECO:0000256" key="3">
    <source>
        <dbReference type="ARBA" id="ARBA00022448"/>
    </source>
</evidence>
<evidence type="ECO:0000256" key="5">
    <source>
        <dbReference type="ARBA" id="ARBA00022692"/>
    </source>
</evidence>
<organism evidence="9 10">
    <name type="scientific">Clostridium chromiireducens</name>
    <dbReference type="NCBI Taxonomy" id="225345"/>
    <lineage>
        <taxon>Bacteria</taxon>
        <taxon>Bacillati</taxon>
        <taxon>Bacillota</taxon>
        <taxon>Clostridia</taxon>
        <taxon>Eubacteriales</taxon>
        <taxon>Clostridiaceae</taxon>
        <taxon>Clostridium</taxon>
    </lineage>
</organism>
<dbReference type="FunFam" id="1.10.3470.10:FF:000001">
    <property type="entry name" value="Vitamin B12 ABC transporter permease BtuC"/>
    <property type="match status" value="1"/>
</dbReference>
<gene>
    <name evidence="9" type="ORF">D2A34_14665</name>
</gene>
<dbReference type="InterPro" id="IPR037294">
    <property type="entry name" value="ABC_BtuC-like"/>
</dbReference>
<dbReference type="PANTHER" id="PTHR30472:SF70">
    <property type="entry name" value="MOLYBDATE IMPORT SYSTEM PERMEASE PROTEIN MOLB"/>
    <property type="match status" value="1"/>
</dbReference>
<reference evidence="9 10" key="1">
    <citation type="submission" date="2018-08" db="EMBL/GenBank/DDBJ databases">
        <title>Genome of Clostridium chromiireducens C1, DSM12136.</title>
        <authorList>
            <person name="Xing M."/>
            <person name="Wei Y."/>
            <person name="Ang E.L."/>
            <person name="Zhao H."/>
            <person name="Zhang Y."/>
        </authorList>
    </citation>
    <scope>NUCLEOTIDE SEQUENCE [LARGE SCALE GENOMIC DNA]</scope>
    <source>
        <strain evidence="9 10">C1</strain>
    </source>
</reference>
<keyword evidence="7 8" id="KW-0472">Membrane</keyword>
<evidence type="ECO:0000256" key="6">
    <source>
        <dbReference type="ARBA" id="ARBA00022989"/>
    </source>
</evidence>
<feature type="transmembrane region" description="Helical" evidence="8">
    <location>
        <begin position="123"/>
        <end position="145"/>
    </location>
</feature>
<evidence type="ECO:0000256" key="7">
    <source>
        <dbReference type="ARBA" id="ARBA00023136"/>
    </source>
</evidence>
<proteinExistence type="inferred from homology"/>
<feature type="transmembrane region" description="Helical" evidence="8">
    <location>
        <begin position="152"/>
        <end position="170"/>
    </location>
</feature>
<evidence type="ECO:0000256" key="4">
    <source>
        <dbReference type="ARBA" id="ARBA00022475"/>
    </source>
</evidence>
<feature type="transmembrane region" description="Helical" evidence="8">
    <location>
        <begin position="93"/>
        <end position="111"/>
    </location>
</feature>
<protein>
    <submittedName>
        <fullName evidence="9">Iron ABC transporter permease</fullName>
    </submittedName>
</protein>
<dbReference type="CDD" id="cd06550">
    <property type="entry name" value="TM_ABC_iron-siderophores_like"/>
    <property type="match status" value="1"/>
</dbReference>
<comment type="similarity">
    <text evidence="2">Belongs to the binding-protein-dependent transport system permease family. FecCD subfamily.</text>
</comment>
<dbReference type="InterPro" id="IPR000522">
    <property type="entry name" value="ABC_transptr_permease_BtuC"/>
</dbReference>
<feature type="transmembrane region" description="Helical" evidence="8">
    <location>
        <begin position="338"/>
        <end position="357"/>
    </location>
</feature>
<feature type="transmembrane region" description="Helical" evidence="8">
    <location>
        <begin position="33"/>
        <end position="57"/>
    </location>
</feature>
<feature type="transmembrane region" description="Helical" evidence="8">
    <location>
        <begin position="226"/>
        <end position="247"/>
    </location>
</feature>
<dbReference type="PANTHER" id="PTHR30472">
    <property type="entry name" value="FERRIC ENTEROBACTIN TRANSPORT SYSTEM PERMEASE PROTEIN"/>
    <property type="match status" value="1"/>
</dbReference>